<dbReference type="InterPro" id="IPR024535">
    <property type="entry name" value="RHGA/B-epi-like_pectate_lyase"/>
</dbReference>
<dbReference type="RefSeq" id="WP_168551383.1">
    <property type="nucleotide sequence ID" value="NZ_JAAWWL010000001.1"/>
</dbReference>
<dbReference type="InterPro" id="IPR011050">
    <property type="entry name" value="Pectin_lyase_fold/virulence"/>
</dbReference>
<sequence>MKASNQKYLTYFTLVVTTALLVLVGVVIWHLLEHKRASAEIQLSNINATSLDFKKLIRPTFFNIEDFGGSIDKEDNSEALQAAIDAAIVVNKKLREDDKWDIYIGKVYIPSGIWKFQEGVKSDYGVEIFGDGISKTYMEYNGEGVFLDFSSEKEKFDLKLRDFFIKQNTSNSTAISLAQTNRNSHIDNIIVEGGGVGIALENCFTTRFSSFFIYNTKDFGVFAKNSTNTDFVDFKIENCTIGAKFTNSETNSAAGLKLISGVFQGCRNEGLILEDITNFASFSTFFEGNGRSTGRSQILATSDLNGEYDNDIVAFYSPFITGGFSSSSNSTAVLVENTKNFVFKEGFIRSNDKIKIGIQIGKNVDNAELVNNKFSGVQEDIIVEEKATNMVLDVELRHGRGYGRSFLGLGSESKKTNNRHYLESFQGLFGKNDGQRVGIGTYDGRPSLQGFGSGSSFNLFTNPKAGNHISAPNGYTQISGLKLGTTITSSNYKTDQKTHTVLVDSSEGDRKVDISTTEEQVQRYLTIKNTGASGHLVNVKSATTSIENKRTLQLKDGESVSLVHDGNQWRIVSLFSPL</sequence>
<keyword evidence="1" id="KW-1133">Transmembrane helix</keyword>
<dbReference type="Gene3D" id="2.160.20.10">
    <property type="entry name" value="Single-stranded right-handed beta-helix, Pectin lyase-like"/>
    <property type="match status" value="1"/>
</dbReference>
<reference evidence="3 4" key="1">
    <citation type="submission" date="2020-04" db="EMBL/GenBank/DDBJ databases">
        <authorList>
            <person name="Yoon J."/>
        </authorList>
    </citation>
    <scope>NUCLEOTIDE SEQUENCE [LARGE SCALE GENOMIC DNA]</scope>
    <source>
        <strain evidence="3 4">DJ-13</strain>
    </source>
</reference>
<dbReference type="InterPro" id="IPR012334">
    <property type="entry name" value="Pectin_lyas_fold"/>
</dbReference>
<keyword evidence="4" id="KW-1185">Reference proteome</keyword>
<dbReference type="SUPFAM" id="SSF51126">
    <property type="entry name" value="Pectin lyase-like"/>
    <property type="match status" value="1"/>
</dbReference>
<protein>
    <recommendedName>
        <fullName evidence="2">Rhamnogalacturonase A/B/Epimerase-like pectate lyase domain-containing protein</fullName>
    </recommendedName>
</protein>
<feature type="domain" description="Rhamnogalacturonase A/B/Epimerase-like pectate lyase" evidence="2">
    <location>
        <begin position="61"/>
        <end position="142"/>
    </location>
</feature>
<gene>
    <name evidence="3" type="ORF">HCU67_04520</name>
</gene>
<evidence type="ECO:0000313" key="3">
    <source>
        <dbReference type="EMBL" id="NKI31197.1"/>
    </source>
</evidence>
<comment type="caution">
    <text evidence="3">The sequence shown here is derived from an EMBL/GenBank/DDBJ whole genome shotgun (WGS) entry which is preliminary data.</text>
</comment>
<name>A0ABX1GQZ3_9FLAO</name>
<keyword evidence="1" id="KW-0472">Membrane</keyword>
<dbReference type="Proteomes" id="UP000718451">
    <property type="component" value="Unassembled WGS sequence"/>
</dbReference>
<keyword evidence="1" id="KW-0812">Transmembrane</keyword>
<organism evidence="3 4">
    <name type="scientific">Croceivirga thetidis</name>
    <dbReference type="NCBI Taxonomy" id="2721623"/>
    <lineage>
        <taxon>Bacteria</taxon>
        <taxon>Pseudomonadati</taxon>
        <taxon>Bacteroidota</taxon>
        <taxon>Flavobacteriia</taxon>
        <taxon>Flavobacteriales</taxon>
        <taxon>Flavobacteriaceae</taxon>
        <taxon>Croceivirga</taxon>
    </lineage>
</organism>
<dbReference type="Pfam" id="PF12708">
    <property type="entry name" value="Pect-lyase_RHGA_epim"/>
    <property type="match status" value="1"/>
</dbReference>
<proteinExistence type="predicted"/>
<evidence type="ECO:0000313" key="4">
    <source>
        <dbReference type="Proteomes" id="UP000718451"/>
    </source>
</evidence>
<feature type="transmembrane region" description="Helical" evidence="1">
    <location>
        <begin position="12"/>
        <end position="32"/>
    </location>
</feature>
<accession>A0ABX1GQZ3</accession>
<evidence type="ECO:0000259" key="2">
    <source>
        <dbReference type="Pfam" id="PF12708"/>
    </source>
</evidence>
<dbReference type="EMBL" id="JAAWWL010000001">
    <property type="protein sequence ID" value="NKI31197.1"/>
    <property type="molecule type" value="Genomic_DNA"/>
</dbReference>
<evidence type="ECO:0000256" key="1">
    <source>
        <dbReference type="SAM" id="Phobius"/>
    </source>
</evidence>